<dbReference type="EMBL" id="JABFCN010000005">
    <property type="protein sequence ID" value="NNU35679.1"/>
    <property type="molecule type" value="Genomic_DNA"/>
</dbReference>
<evidence type="ECO:0000313" key="2">
    <source>
        <dbReference type="EMBL" id="NNU35679.1"/>
    </source>
</evidence>
<sequence>MKRRGQRKRAPRVAFLKNREGNSLLANTKFRNTGWMTVIIAFAIGAFPRESTAATVRVIDGDTILLDQVTVRLNGIDAPEAGQKCASLSGGDWPCGKVAIAAMEELVASGDVVCDDRGVDIYERQLGVCRVGEREINAEMIASGNAWAFRKYSTDYATLEDKAHGEHLGIWQAFTIPAWDYRAERWKVAEQQAPRGCPIKGNITENGHIYHAPWSPWYDRTKVDTMKGERWFCDEAQALKAGWRAPRWGH</sequence>
<organism evidence="2 3">
    <name type="scientific">Rhizobium sophorae</name>
    <dbReference type="NCBI Taxonomy" id="1535242"/>
    <lineage>
        <taxon>Bacteria</taxon>
        <taxon>Pseudomonadati</taxon>
        <taxon>Pseudomonadota</taxon>
        <taxon>Alphaproteobacteria</taxon>
        <taxon>Hyphomicrobiales</taxon>
        <taxon>Rhizobiaceae</taxon>
        <taxon>Rhizobium/Agrobacterium group</taxon>
        <taxon>Rhizobium</taxon>
    </lineage>
</organism>
<protein>
    <submittedName>
        <fullName evidence="2">Thermonuclease family protein</fullName>
    </submittedName>
</protein>
<keyword evidence="3" id="KW-1185">Reference proteome</keyword>
<dbReference type="Gene3D" id="2.40.50.90">
    <property type="match status" value="1"/>
</dbReference>
<dbReference type="Proteomes" id="UP000519972">
    <property type="component" value="Unassembled WGS sequence"/>
</dbReference>
<proteinExistence type="predicted"/>
<evidence type="ECO:0000313" key="3">
    <source>
        <dbReference type="Proteomes" id="UP000519972"/>
    </source>
</evidence>
<name>A0A7Y3S281_9HYPH</name>
<reference evidence="2 3" key="1">
    <citation type="submission" date="2020-02" db="EMBL/GenBank/DDBJ databases">
        <authorList>
            <person name="Sun Q."/>
        </authorList>
    </citation>
    <scope>NUCLEOTIDE SEQUENCE [LARGE SCALE GENOMIC DNA]</scope>
    <source>
        <strain evidence="2 3">CCBAU 03386</strain>
    </source>
</reference>
<accession>A0A7Y3S281</accession>
<feature type="domain" description="TNase-like" evidence="1">
    <location>
        <begin position="49"/>
        <end position="173"/>
    </location>
</feature>
<dbReference type="Pfam" id="PF00565">
    <property type="entry name" value="SNase"/>
    <property type="match status" value="1"/>
</dbReference>
<dbReference type="PANTHER" id="PTHR12302">
    <property type="entry name" value="EBNA2 BINDING PROTEIN P100"/>
    <property type="match status" value="1"/>
</dbReference>
<dbReference type="PANTHER" id="PTHR12302:SF26">
    <property type="entry name" value="BLR1266 PROTEIN"/>
    <property type="match status" value="1"/>
</dbReference>
<evidence type="ECO:0000259" key="1">
    <source>
        <dbReference type="PROSITE" id="PS50830"/>
    </source>
</evidence>
<comment type="caution">
    <text evidence="2">The sequence shown here is derived from an EMBL/GenBank/DDBJ whole genome shotgun (WGS) entry which is preliminary data.</text>
</comment>
<dbReference type="SUPFAM" id="SSF50199">
    <property type="entry name" value="Staphylococcal nuclease"/>
    <property type="match status" value="1"/>
</dbReference>
<dbReference type="InterPro" id="IPR035437">
    <property type="entry name" value="SNase_OB-fold_sf"/>
</dbReference>
<dbReference type="PROSITE" id="PS50830">
    <property type="entry name" value="TNASE_3"/>
    <property type="match status" value="1"/>
</dbReference>
<dbReference type="SMART" id="SM00318">
    <property type="entry name" value="SNc"/>
    <property type="match status" value="1"/>
</dbReference>
<dbReference type="InterPro" id="IPR016071">
    <property type="entry name" value="Staphylococal_nuclease_OB-fold"/>
</dbReference>
<dbReference type="AlphaFoldDB" id="A0A7Y3S281"/>
<gene>
    <name evidence="2" type="ORF">G9X64_04045</name>
</gene>